<evidence type="ECO:0000313" key="4">
    <source>
        <dbReference type="Proteomes" id="UP001305779"/>
    </source>
</evidence>
<keyword evidence="1" id="KW-0732">Signal</keyword>
<feature type="domain" description="NTF2-like" evidence="2">
    <location>
        <begin position="22"/>
        <end position="170"/>
    </location>
</feature>
<organism evidence="3 4">
    <name type="scientific">Zasmidium cellare</name>
    <name type="common">Wine cellar mold</name>
    <name type="synonym">Racodium cellare</name>
    <dbReference type="NCBI Taxonomy" id="395010"/>
    <lineage>
        <taxon>Eukaryota</taxon>
        <taxon>Fungi</taxon>
        <taxon>Dikarya</taxon>
        <taxon>Ascomycota</taxon>
        <taxon>Pezizomycotina</taxon>
        <taxon>Dothideomycetes</taxon>
        <taxon>Dothideomycetidae</taxon>
        <taxon>Mycosphaerellales</taxon>
        <taxon>Mycosphaerellaceae</taxon>
        <taxon>Zasmidium</taxon>
    </lineage>
</organism>
<gene>
    <name evidence="3" type="ORF">PRZ48_003948</name>
</gene>
<reference evidence="3 4" key="1">
    <citation type="journal article" date="2023" name="G3 (Bethesda)">
        <title>A chromosome-level genome assembly of Zasmidium syzygii isolated from banana leaves.</title>
        <authorList>
            <person name="van Westerhoven A.C."/>
            <person name="Mehrabi R."/>
            <person name="Talebi R."/>
            <person name="Steentjes M.B.F."/>
            <person name="Corcolon B."/>
            <person name="Chong P.A."/>
            <person name="Kema G.H.J."/>
            <person name="Seidl M.F."/>
        </authorList>
    </citation>
    <scope>NUCLEOTIDE SEQUENCE [LARGE SCALE GENOMIC DNA]</scope>
    <source>
        <strain evidence="3 4">P124</strain>
    </source>
</reference>
<dbReference type="Pfam" id="PF26534">
    <property type="entry name" value="NTF2_7"/>
    <property type="match status" value="1"/>
</dbReference>
<protein>
    <recommendedName>
        <fullName evidence="2">NTF2-like domain-containing protein</fullName>
    </recommendedName>
</protein>
<evidence type="ECO:0000259" key="2">
    <source>
        <dbReference type="Pfam" id="PF26534"/>
    </source>
</evidence>
<dbReference type="EMBL" id="JAXOVC010000002">
    <property type="protein sequence ID" value="KAK4505983.1"/>
    <property type="molecule type" value="Genomic_DNA"/>
</dbReference>
<evidence type="ECO:0000313" key="3">
    <source>
        <dbReference type="EMBL" id="KAK4505983.1"/>
    </source>
</evidence>
<dbReference type="Proteomes" id="UP001305779">
    <property type="component" value="Unassembled WGS sequence"/>
</dbReference>
<feature type="chain" id="PRO_5045553110" description="NTF2-like domain-containing protein" evidence="1">
    <location>
        <begin position="22"/>
        <end position="193"/>
    </location>
</feature>
<sequence>MFARTLTVVSLFSVAFQYVNATCLLDNNAQKVAENYKTLFSNYSPQFANQVLTSDVIDQSDSVNWLIANGTNCPPPLGSTTFNGRTAFEAGQGSQPNMPFTILNVYHDCTNVFVRWKFDQTVQSPQQVQGISVLGTTLNTDLTKLLTQPYLIKTVYAEFNVGAFITNLGYYHGTPPPTCKNSKREVEGVAFVA</sequence>
<name>A0ABR0EXR8_ZASCE</name>
<evidence type="ECO:0000256" key="1">
    <source>
        <dbReference type="SAM" id="SignalP"/>
    </source>
</evidence>
<feature type="signal peptide" evidence="1">
    <location>
        <begin position="1"/>
        <end position="21"/>
    </location>
</feature>
<proteinExistence type="predicted"/>
<keyword evidence="4" id="KW-1185">Reference proteome</keyword>
<dbReference type="InterPro" id="IPR058645">
    <property type="entry name" value="NTF2-like_dom_7"/>
</dbReference>
<comment type="caution">
    <text evidence="3">The sequence shown here is derived from an EMBL/GenBank/DDBJ whole genome shotgun (WGS) entry which is preliminary data.</text>
</comment>
<accession>A0ABR0EXR8</accession>